<keyword evidence="1" id="KW-0812">Transmembrane</keyword>
<dbReference type="EMBL" id="CP003359">
    <property type="protein sequence ID" value="AGB41230.1"/>
    <property type="molecule type" value="Genomic_DNA"/>
</dbReference>
<organism evidence="2 3">
    <name type="scientific">Halobacteroides halobius (strain ATCC 35273 / DSM 5150 / MD-1)</name>
    <dbReference type="NCBI Taxonomy" id="748449"/>
    <lineage>
        <taxon>Bacteria</taxon>
        <taxon>Bacillati</taxon>
        <taxon>Bacillota</taxon>
        <taxon>Clostridia</taxon>
        <taxon>Halanaerobiales</taxon>
        <taxon>Halobacteroidaceae</taxon>
        <taxon>Halobacteroides</taxon>
    </lineage>
</organism>
<keyword evidence="1" id="KW-1133">Transmembrane helix</keyword>
<accession>L0K9L3</accession>
<evidence type="ECO:0000313" key="2">
    <source>
        <dbReference type="EMBL" id="AGB41230.1"/>
    </source>
</evidence>
<feature type="transmembrane region" description="Helical" evidence="1">
    <location>
        <begin position="12"/>
        <end position="33"/>
    </location>
</feature>
<gene>
    <name evidence="2" type="ordered locus">Halha_1284</name>
</gene>
<proteinExistence type="predicted"/>
<evidence type="ECO:0000256" key="1">
    <source>
        <dbReference type="SAM" id="Phobius"/>
    </source>
</evidence>
<sequence length="70" mass="8262">MIKVISTFTTKAIHIILYLLIMAFFLTFIYSFYDILIGADSWSQLIKLITNSLKKLYHLNSLSHYLYKLL</sequence>
<dbReference type="RefSeq" id="WP_015326952.1">
    <property type="nucleotide sequence ID" value="NC_019978.1"/>
</dbReference>
<dbReference type="AlphaFoldDB" id="L0K9L3"/>
<reference evidence="3" key="1">
    <citation type="submission" date="2012-02" db="EMBL/GenBank/DDBJ databases">
        <title>The complete genome of Halobacteroides halobius DSM 5150.</title>
        <authorList>
            <person name="Lucas S."/>
            <person name="Copeland A."/>
            <person name="Lapidus A."/>
            <person name="Glavina del Rio T."/>
            <person name="Dalin E."/>
            <person name="Tice H."/>
            <person name="Bruce D."/>
            <person name="Goodwin L."/>
            <person name="Pitluck S."/>
            <person name="Peters L."/>
            <person name="Mikhailova N."/>
            <person name="Gu W."/>
            <person name="Kyrpides N."/>
            <person name="Mavromatis K."/>
            <person name="Ivanova N."/>
            <person name="Brettin T."/>
            <person name="Detter J.C."/>
            <person name="Han C."/>
            <person name="Larimer F."/>
            <person name="Land M."/>
            <person name="Hauser L."/>
            <person name="Markowitz V."/>
            <person name="Cheng J.-F."/>
            <person name="Hugenholtz P."/>
            <person name="Woyke T."/>
            <person name="Wu D."/>
            <person name="Tindall B."/>
            <person name="Pomrenke H."/>
            <person name="Brambilla E."/>
            <person name="Klenk H.-P."/>
            <person name="Eisen J.A."/>
        </authorList>
    </citation>
    <scope>NUCLEOTIDE SEQUENCE [LARGE SCALE GENOMIC DNA]</scope>
    <source>
        <strain evidence="3">ATCC 35273 / DSM 5150 / MD-1</strain>
    </source>
</reference>
<dbReference type="KEGG" id="hhl:Halha_1284"/>
<dbReference type="HOGENOM" id="CLU_2752207_0_0_9"/>
<protein>
    <submittedName>
        <fullName evidence="2">Uncharacterized protein</fullName>
    </submittedName>
</protein>
<name>L0K9L3_HALHC</name>
<dbReference type="Proteomes" id="UP000010880">
    <property type="component" value="Chromosome"/>
</dbReference>
<dbReference type="STRING" id="748449.Halha_1284"/>
<keyword evidence="3" id="KW-1185">Reference proteome</keyword>
<keyword evidence="1" id="KW-0472">Membrane</keyword>
<evidence type="ECO:0000313" key="3">
    <source>
        <dbReference type="Proteomes" id="UP000010880"/>
    </source>
</evidence>